<dbReference type="InterPro" id="IPR001289">
    <property type="entry name" value="NFYA"/>
</dbReference>
<comment type="function">
    <text evidence="8">Component of the sequence-specific heterotrimeric transcription factor (NF-Y) which specifically recognizes a 5'-CCAAT-3' box motif found in the promoters of its target genes.</text>
</comment>
<name>A0AAD5IFK0_ACENE</name>
<keyword evidence="4" id="KW-0010">Activator</keyword>
<comment type="subunit">
    <text evidence="7">Heterotrimeric transcription factor composed of three components, NF-YA, NF-YB and NF-YC. NF-YB and NF-YC must interact and dimerize for NF-YA association and DNA binding.</text>
</comment>
<dbReference type="GO" id="GO:0016602">
    <property type="term" value="C:CCAAT-binding factor complex"/>
    <property type="evidence" value="ECO:0007669"/>
    <property type="project" value="InterPro"/>
</dbReference>
<evidence type="ECO:0000256" key="9">
    <source>
        <dbReference type="SAM" id="MobiDB-lite"/>
    </source>
</evidence>
<dbReference type="GO" id="GO:0003700">
    <property type="term" value="F:DNA-binding transcription factor activity"/>
    <property type="evidence" value="ECO:0007669"/>
    <property type="project" value="UniProtKB-UniRule"/>
</dbReference>
<dbReference type="PANTHER" id="PTHR12632">
    <property type="entry name" value="TRANSCRIPTION FACTOR NF-Y ALPHA-RELATED"/>
    <property type="match status" value="1"/>
</dbReference>
<dbReference type="AlphaFoldDB" id="A0AAD5IFK0"/>
<comment type="subcellular location">
    <subcellularLocation>
        <location evidence="1 8">Nucleus</location>
    </subcellularLocation>
</comment>
<evidence type="ECO:0000313" key="11">
    <source>
        <dbReference type="Proteomes" id="UP001064489"/>
    </source>
</evidence>
<keyword evidence="2 8" id="KW-0805">Transcription regulation</keyword>
<feature type="region of interest" description="Disordered" evidence="9">
    <location>
        <begin position="85"/>
        <end position="116"/>
    </location>
</feature>
<keyword evidence="11" id="KW-1185">Reference proteome</keyword>
<dbReference type="PROSITE" id="PS00686">
    <property type="entry name" value="NFYA_HAP2_1"/>
    <property type="match status" value="1"/>
</dbReference>
<evidence type="ECO:0000256" key="7">
    <source>
        <dbReference type="ARBA" id="ARBA00025911"/>
    </source>
</evidence>
<dbReference type="SMART" id="SM00521">
    <property type="entry name" value="CBF"/>
    <property type="match status" value="1"/>
</dbReference>
<protein>
    <recommendedName>
        <fullName evidence="8">Nuclear transcription factor Y subunit</fullName>
    </recommendedName>
</protein>
<feature type="compositionally biased region" description="Polar residues" evidence="9">
    <location>
        <begin position="292"/>
        <end position="323"/>
    </location>
</feature>
<dbReference type="PROSITE" id="PS51152">
    <property type="entry name" value="NFYA_HAP2_2"/>
    <property type="match status" value="1"/>
</dbReference>
<evidence type="ECO:0000256" key="2">
    <source>
        <dbReference type="ARBA" id="ARBA00023015"/>
    </source>
</evidence>
<dbReference type="GO" id="GO:0003677">
    <property type="term" value="F:DNA binding"/>
    <property type="evidence" value="ECO:0007669"/>
    <property type="project" value="UniProtKB-KW"/>
</dbReference>
<organism evidence="10 11">
    <name type="scientific">Acer negundo</name>
    <name type="common">Box elder</name>
    <dbReference type="NCBI Taxonomy" id="4023"/>
    <lineage>
        <taxon>Eukaryota</taxon>
        <taxon>Viridiplantae</taxon>
        <taxon>Streptophyta</taxon>
        <taxon>Embryophyta</taxon>
        <taxon>Tracheophyta</taxon>
        <taxon>Spermatophyta</taxon>
        <taxon>Magnoliopsida</taxon>
        <taxon>eudicotyledons</taxon>
        <taxon>Gunneridae</taxon>
        <taxon>Pentapetalae</taxon>
        <taxon>rosids</taxon>
        <taxon>malvids</taxon>
        <taxon>Sapindales</taxon>
        <taxon>Sapindaceae</taxon>
        <taxon>Hippocastanoideae</taxon>
        <taxon>Acereae</taxon>
        <taxon>Acer</taxon>
    </lineage>
</organism>
<evidence type="ECO:0000256" key="4">
    <source>
        <dbReference type="ARBA" id="ARBA00023159"/>
    </source>
</evidence>
<feature type="compositionally biased region" description="Polar residues" evidence="9">
    <location>
        <begin position="85"/>
        <end position="96"/>
    </location>
</feature>
<accession>A0AAD5IFK0</accession>
<feature type="compositionally biased region" description="Low complexity" evidence="9">
    <location>
        <begin position="281"/>
        <end position="291"/>
    </location>
</feature>
<gene>
    <name evidence="10" type="ORF">LWI28_004908</name>
</gene>
<dbReference type="PRINTS" id="PR00616">
    <property type="entry name" value="CCAATSUBUNTB"/>
</dbReference>
<dbReference type="Proteomes" id="UP001064489">
    <property type="component" value="Chromosome 2"/>
</dbReference>
<dbReference type="Pfam" id="PF02045">
    <property type="entry name" value="CBFB_NFYA"/>
    <property type="match status" value="1"/>
</dbReference>
<evidence type="ECO:0000256" key="3">
    <source>
        <dbReference type="ARBA" id="ARBA00023125"/>
    </source>
</evidence>
<evidence type="ECO:0000313" key="10">
    <source>
        <dbReference type="EMBL" id="KAI9160079.1"/>
    </source>
</evidence>
<evidence type="ECO:0000256" key="1">
    <source>
        <dbReference type="ARBA" id="ARBA00004123"/>
    </source>
</evidence>
<feature type="region of interest" description="Disordered" evidence="9">
    <location>
        <begin position="268"/>
        <end position="323"/>
    </location>
</feature>
<keyword evidence="6 8" id="KW-0539">Nucleus</keyword>
<reference evidence="10" key="1">
    <citation type="journal article" date="2022" name="Plant J.">
        <title>Strategies of tolerance reflected in two North American maple genomes.</title>
        <authorList>
            <person name="McEvoy S.L."/>
            <person name="Sezen U.U."/>
            <person name="Trouern-Trend A."/>
            <person name="McMahon S.M."/>
            <person name="Schaberg P.G."/>
            <person name="Yang J."/>
            <person name="Wegrzyn J.L."/>
            <person name="Swenson N.G."/>
        </authorList>
    </citation>
    <scope>NUCLEOTIDE SEQUENCE</scope>
    <source>
        <strain evidence="10">91603</strain>
    </source>
</reference>
<dbReference type="Gene3D" id="6.10.250.2430">
    <property type="match status" value="1"/>
</dbReference>
<evidence type="ECO:0000256" key="8">
    <source>
        <dbReference type="RuleBase" id="RU367155"/>
    </source>
</evidence>
<comment type="caution">
    <text evidence="10">The sequence shown here is derived from an EMBL/GenBank/DDBJ whole genome shotgun (WGS) entry which is preliminary data.</text>
</comment>
<keyword evidence="3 8" id="KW-0238">DNA-binding</keyword>
<comment type="similarity">
    <text evidence="8">Belongs to the NFYA/HAP2 subunit family.</text>
</comment>
<reference evidence="10" key="2">
    <citation type="submission" date="2023-02" db="EMBL/GenBank/DDBJ databases">
        <authorList>
            <person name="Swenson N.G."/>
            <person name="Wegrzyn J.L."/>
            <person name="Mcevoy S.L."/>
        </authorList>
    </citation>
    <scope>NUCLEOTIDE SEQUENCE</scope>
    <source>
        <strain evidence="10">91603</strain>
        <tissue evidence="10">Leaf</tissue>
    </source>
</reference>
<dbReference type="EMBL" id="JAJSOW010000106">
    <property type="protein sequence ID" value="KAI9160079.1"/>
    <property type="molecule type" value="Genomic_DNA"/>
</dbReference>
<proteinExistence type="inferred from homology"/>
<keyword evidence="5 8" id="KW-0804">Transcription</keyword>
<sequence>MILSAGYFRILNALPGAVWTYPVSYVAFHTYSIQGLLENEYRDFICSWARAQGFNFYLSDNSLGTIHFRRSDDISKDSLRKSTIDISLPNQPTNGDLGTKISKSLDKSGLDEGPGANKEIQITSVVSQSDGKFGEQQLLQHTASIIHPPIGEYLAPPTQLELIGHSIACASYPYSDSHYGGVVPAYGAQALVHPHCVGVHPGRMALPLEISEEPVYVNAKQYHGILRRRQSRAKAELEKKLIKVRKPYLHESRHLHAMRRARGCGGRFLNTKKLDTHGNNSTSSSVTTVSTHPMNSSRSQEATEPQQMNSNGNGKTYNSNGNGCYQNHQGFQLFNYHSLSDNRGEGDFSGQQSERIVVNGTPPHRALTIK</sequence>
<dbReference type="InterPro" id="IPR018362">
    <property type="entry name" value="CCAAT-binding_factor_CS"/>
</dbReference>
<evidence type="ECO:0000256" key="6">
    <source>
        <dbReference type="ARBA" id="ARBA00023242"/>
    </source>
</evidence>
<evidence type="ECO:0000256" key="5">
    <source>
        <dbReference type="ARBA" id="ARBA00023163"/>
    </source>
</evidence>